<comment type="subcellular location">
    <subcellularLocation>
        <location evidence="1">Membrane</location>
        <topology evidence="1">Multi-pass membrane protein</topology>
    </subcellularLocation>
</comment>
<evidence type="ECO:0000256" key="5">
    <source>
        <dbReference type="SAM" id="Phobius"/>
    </source>
</evidence>
<dbReference type="Pfam" id="PF02535">
    <property type="entry name" value="Zip"/>
    <property type="match status" value="1"/>
</dbReference>
<gene>
    <name evidence="6" type="ORF">PMAYCL1PPCAC_22601</name>
</gene>
<feature type="non-terminal residue" evidence="6">
    <location>
        <position position="1"/>
    </location>
</feature>
<feature type="transmembrane region" description="Helical" evidence="5">
    <location>
        <begin position="89"/>
        <end position="111"/>
    </location>
</feature>
<evidence type="ECO:0000256" key="4">
    <source>
        <dbReference type="ARBA" id="ARBA00023136"/>
    </source>
</evidence>
<feature type="non-terminal residue" evidence="6">
    <location>
        <position position="178"/>
    </location>
</feature>
<dbReference type="PANTHER" id="PTHR11040:SF74">
    <property type="entry name" value="ZINC TRANSPORTER ZIP3"/>
    <property type="match status" value="1"/>
</dbReference>
<dbReference type="InterPro" id="IPR003689">
    <property type="entry name" value="ZIP"/>
</dbReference>
<dbReference type="PANTHER" id="PTHR11040">
    <property type="entry name" value="ZINC/IRON TRANSPORTER"/>
    <property type="match status" value="1"/>
</dbReference>
<evidence type="ECO:0000313" key="6">
    <source>
        <dbReference type="EMBL" id="GMR52406.1"/>
    </source>
</evidence>
<feature type="transmembrane region" description="Helical" evidence="5">
    <location>
        <begin position="156"/>
        <end position="175"/>
    </location>
</feature>
<dbReference type="GO" id="GO:0005886">
    <property type="term" value="C:plasma membrane"/>
    <property type="evidence" value="ECO:0007669"/>
    <property type="project" value="TreeGrafter"/>
</dbReference>
<evidence type="ECO:0000313" key="7">
    <source>
        <dbReference type="Proteomes" id="UP001328107"/>
    </source>
</evidence>
<evidence type="ECO:0008006" key="8">
    <source>
        <dbReference type="Google" id="ProtNLM"/>
    </source>
</evidence>
<dbReference type="Proteomes" id="UP001328107">
    <property type="component" value="Unassembled WGS sequence"/>
</dbReference>
<protein>
    <recommendedName>
        <fullName evidence="8">Zinc transporter</fullName>
    </recommendedName>
</protein>
<feature type="transmembrane region" description="Helical" evidence="5">
    <location>
        <begin position="123"/>
        <end position="144"/>
    </location>
</feature>
<reference evidence="7" key="1">
    <citation type="submission" date="2022-10" db="EMBL/GenBank/DDBJ databases">
        <title>Genome assembly of Pristionchus species.</title>
        <authorList>
            <person name="Yoshida K."/>
            <person name="Sommer R.J."/>
        </authorList>
    </citation>
    <scope>NUCLEOTIDE SEQUENCE [LARGE SCALE GENOMIC DNA]</scope>
    <source>
        <strain evidence="7">RS5460</strain>
    </source>
</reference>
<keyword evidence="4 5" id="KW-0472">Membrane</keyword>
<evidence type="ECO:0000256" key="3">
    <source>
        <dbReference type="ARBA" id="ARBA00022989"/>
    </source>
</evidence>
<dbReference type="EMBL" id="BTRK01000005">
    <property type="protein sequence ID" value="GMR52406.1"/>
    <property type="molecule type" value="Genomic_DNA"/>
</dbReference>
<organism evidence="6 7">
    <name type="scientific">Pristionchus mayeri</name>
    <dbReference type="NCBI Taxonomy" id="1317129"/>
    <lineage>
        <taxon>Eukaryota</taxon>
        <taxon>Metazoa</taxon>
        <taxon>Ecdysozoa</taxon>
        <taxon>Nematoda</taxon>
        <taxon>Chromadorea</taxon>
        <taxon>Rhabditida</taxon>
        <taxon>Rhabditina</taxon>
        <taxon>Diplogasteromorpha</taxon>
        <taxon>Diplogasteroidea</taxon>
        <taxon>Neodiplogasteridae</taxon>
        <taxon>Pristionchus</taxon>
    </lineage>
</organism>
<keyword evidence="7" id="KW-1185">Reference proteome</keyword>
<name>A0AAN5CX99_9BILA</name>
<keyword evidence="3 5" id="KW-1133">Transmembrane helix</keyword>
<comment type="caution">
    <text evidence="6">The sequence shown here is derived from an EMBL/GenBank/DDBJ whole genome shotgun (WGS) entry which is preliminary data.</text>
</comment>
<dbReference type="GO" id="GO:0005385">
    <property type="term" value="F:zinc ion transmembrane transporter activity"/>
    <property type="evidence" value="ECO:0007669"/>
    <property type="project" value="TreeGrafter"/>
</dbReference>
<proteinExistence type="predicted"/>
<dbReference type="AlphaFoldDB" id="A0AAN5CX99"/>
<evidence type="ECO:0000256" key="1">
    <source>
        <dbReference type="ARBA" id="ARBA00004141"/>
    </source>
</evidence>
<sequence>RITNKAIRQVIEESVKYATSETGESSFLKSLTFTIAMSFHSILEGFALGVQGTTSRILTLFFSLLLHKSIEAFSVGLQVAKGNTSRMKAVIGTILIYALMTPIGSMLGAALQSSSIDPMHKLGAVLLFESLAAGTFIYVTFLEVLAREKENEINSLHQLISIVIGFSLIALLQFLTTG</sequence>
<accession>A0AAN5CX99</accession>
<evidence type="ECO:0000256" key="2">
    <source>
        <dbReference type="ARBA" id="ARBA00022692"/>
    </source>
</evidence>
<keyword evidence="2 5" id="KW-0812">Transmembrane</keyword>